<gene>
    <name evidence="2" type="ORF">H9761_18300</name>
</gene>
<dbReference type="InterPro" id="IPR028098">
    <property type="entry name" value="Glyco_trans_4-like_N"/>
</dbReference>
<keyword evidence="2" id="KW-0808">Transferase</keyword>
<sequence length="439" mass="51871">MKDPQPRLLIICPSMWPRMRTWGETQRMFYLANDLSKSGWEVFTLSPDFSCDTDLYSKSGCFSSYFPNRCSRKKQDAQERIQENGTFVLPRFLQTLAAHTITPIVKWLYNEPDCYEGLSKQLWIWKNRSEIRRLLREINYDVLIISAPSFVLFRFAEKVKKINASIPVILDYRDPWHLWNRKKNFAYLTEKRRLRYADAVVGFSEIFAKDMEQVFHLPKGKCRVVYNGYSEADWSAAESRYAPPFERTPGKLYLVFTGNLSFWASENNYRNPFPLIETVRTFPDAELYFVGIQGRPPDIYYDNVHFIGNVSQETSFHYMLASDILISIHDAKDDSGTYLVSGKFYDYMRSGRVIWHIGRPQDLMSDWIRRYQLGITCSNDPSGLKASLELLIQEHERDRLHMLRKRNMKLIKDFSREMQNSRYETFLRSIYKNKRLGGF</sequence>
<feature type="domain" description="Glycosyltransferase subfamily 4-like N-terminal" evidence="1">
    <location>
        <begin position="118"/>
        <end position="229"/>
    </location>
</feature>
<accession>A0A9D2NJL3</accession>
<dbReference type="GO" id="GO:0016757">
    <property type="term" value="F:glycosyltransferase activity"/>
    <property type="evidence" value="ECO:0007669"/>
    <property type="project" value="UniProtKB-KW"/>
</dbReference>
<dbReference type="SUPFAM" id="SSF53756">
    <property type="entry name" value="UDP-Glycosyltransferase/glycogen phosphorylase"/>
    <property type="match status" value="1"/>
</dbReference>
<dbReference type="PANTHER" id="PTHR12526:SF627">
    <property type="entry name" value="D-RHAMNOSYLTRANSFERASE WBPZ"/>
    <property type="match status" value="1"/>
</dbReference>
<comment type="caution">
    <text evidence="2">The sequence shown here is derived from an EMBL/GenBank/DDBJ whole genome shotgun (WGS) entry which is preliminary data.</text>
</comment>
<dbReference type="AlphaFoldDB" id="A0A9D2NJL3"/>
<dbReference type="Pfam" id="PF13439">
    <property type="entry name" value="Glyco_transf_4"/>
    <property type="match status" value="1"/>
</dbReference>
<reference evidence="2" key="2">
    <citation type="submission" date="2021-04" db="EMBL/GenBank/DDBJ databases">
        <authorList>
            <person name="Gilroy R."/>
        </authorList>
    </citation>
    <scope>NUCLEOTIDE SEQUENCE</scope>
    <source>
        <strain evidence="2">USAMLcec2-132</strain>
    </source>
</reference>
<organism evidence="2 3">
    <name type="scientific">Candidatus Eisenbergiella merdavium</name>
    <dbReference type="NCBI Taxonomy" id="2838551"/>
    <lineage>
        <taxon>Bacteria</taxon>
        <taxon>Bacillati</taxon>
        <taxon>Bacillota</taxon>
        <taxon>Clostridia</taxon>
        <taxon>Lachnospirales</taxon>
        <taxon>Lachnospiraceae</taxon>
        <taxon>Eisenbergiella</taxon>
    </lineage>
</organism>
<evidence type="ECO:0000313" key="2">
    <source>
        <dbReference type="EMBL" id="HJC25617.1"/>
    </source>
</evidence>
<dbReference type="PANTHER" id="PTHR12526">
    <property type="entry name" value="GLYCOSYLTRANSFERASE"/>
    <property type="match status" value="1"/>
</dbReference>
<proteinExistence type="predicted"/>
<dbReference type="EC" id="2.4.-.-" evidence="2"/>
<reference evidence="2" key="1">
    <citation type="journal article" date="2021" name="PeerJ">
        <title>Extensive microbial diversity within the chicken gut microbiome revealed by metagenomics and culture.</title>
        <authorList>
            <person name="Gilroy R."/>
            <person name="Ravi A."/>
            <person name="Getino M."/>
            <person name="Pursley I."/>
            <person name="Horton D.L."/>
            <person name="Alikhan N.F."/>
            <person name="Baker D."/>
            <person name="Gharbi K."/>
            <person name="Hall N."/>
            <person name="Watson M."/>
            <person name="Adriaenssens E.M."/>
            <person name="Foster-Nyarko E."/>
            <person name="Jarju S."/>
            <person name="Secka A."/>
            <person name="Antonio M."/>
            <person name="Oren A."/>
            <person name="Chaudhuri R.R."/>
            <person name="La Ragione R."/>
            <person name="Hildebrand F."/>
            <person name="Pallen M.J."/>
        </authorList>
    </citation>
    <scope>NUCLEOTIDE SEQUENCE</scope>
    <source>
        <strain evidence="2">USAMLcec2-132</strain>
    </source>
</reference>
<dbReference type="EMBL" id="DWWS01000069">
    <property type="protein sequence ID" value="HJC25617.1"/>
    <property type="molecule type" value="Genomic_DNA"/>
</dbReference>
<keyword evidence="2" id="KW-0328">Glycosyltransferase</keyword>
<dbReference type="Proteomes" id="UP000823891">
    <property type="component" value="Unassembled WGS sequence"/>
</dbReference>
<evidence type="ECO:0000313" key="3">
    <source>
        <dbReference type="Proteomes" id="UP000823891"/>
    </source>
</evidence>
<dbReference type="Gene3D" id="3.40.50.2000">
    <property type="entry name" value="Glycogen Phosphorylase B"/>
    <property type="match status" value="2"/>
</dbReference>
<protein>
    <submittedName>
        <fullName evidence="2">Glycosyltransferase</fullName>
        <ecNumber evidence="2">2.4.-.-</ecNumber>
    </submittedName>
</protein>
<evidence type="ECO:0000259" key="1">
    <source>
        <dbReference type="Pfam" id="PF13439"/>
    </source>
</evidence>
<name>A0A9D2NJL3_9FIRM</name>